<dbReference type="PANTHER" id="PTHR44591">
    <property type="entry name" value="STRESS RESPONSE REGULATOR PROTEIN 1"/>
    <property type="match status" value="1"/>
</dbReference>
<dbReference type="RefSeq" id="WP_106287997.1">
    <property type="nucleotide sequence ID" value="NZ_CAWNTC010000247.1"/>
</dbReference>
<dbReference type="SUPFAM" id="SSF52172">
    <property type="entry name" value="CheY-like"/>
    <property type="match status" value="1"/>
</dbReference>
<feature type="domain" description="Response regulatory" evidence="4">
    <location>
        <begin position="3"/>
        <end position="119"/>
    </location>
</feature>
<evidence type="ECO:0000256" key="3">
    <source>
        <dbReference type="PROSITE-ProRule" id="PRU00169"/>
    </source>
</evidence>
<dbReference type="InterPro" id="IPR011006">
    <property type="entry name" value="CheY-like_superfamily"/>
</dbReference>
<dbReference type="PANTHER" id="PTHR44591:SF14">
    <property type="entry name" value="PROTEIN PILG"/>
    <property type="match status" value="1"/>
</dbReference>
<dbReference type="CDD" id="cd00156">
    <property type="entry name" value="REC"/>
    <property type="match status" value="1"/>
</dbReference>
<accession>A0A2T1C678</accession>
<reference evidence="5 6" key="1">
    <citation type="submission" date="2018-02" db="EMBL/GenBank/DDBJ databases">
        <authorList>
            <person name="Cohen D.B."/>
            <person name="Kent A.D."/>
        </authorList>
    </citation>
    <scope>NUCLEOTIDE SEQUENCE [LARGE SCALE GENOMIC DNA]</scope>
    <source>
        <strain evidence="5 6">CCAP 1448/3</strain>
    </source>
</reference>
<dbReference type="AlphaFoldDB" id="A0A2T1C678"/>
<feature type="modified residue" description="4-aspartylphosphate" evidence="3">
    <location>
        <position position="52"/>
    </location>
</feature>
<dbReference type="PROSITE" id="PS50110">
    <property type="entry name" value="RESPONSE_REGULATORY"/>
    <property type="match status" value="1"/>
</dbReference>
<gene>
    <name evidence="5" type="ORF">C7B64_07360</name>
</gene>
<keyword evidence="6" id="KW-1185">Reference proteome</keyword>
<dbReference type="Pfam" id="PF00072">
    <property type="entry name" value="Response_reg"/>
    <property type="match status" value="1"/>
</dbReference>
<evidence type="ECO:0000259" key="4">
    <source>
        <dbReference type="PROSITE" id="PS50110"/>
    </source>
</evidence>
<sequence>MPTALIVEDTATERQILTACAQKAGLTVLTAGSVEEAIAQISHKKPDIVILDVVLPGRSGFELCRELKGDAATSHIPVIICSTKGSDMDKFWGMKQGANAYIPKPVDQEELIRTMKQLVAVS</sequence>
<dbReference type="Gene3D" id="3.40.50.2300">
    <property type="match status" value="1"/>
</dbReference>
<reference evidence="5 6" key="2">
    <citation type="submission" date="2018-03" db="EMBL/GenBank/DDBJ databases">
        <title>The ancient ancestry and fast evolution of plastids.</title>
        <authorList>
            <person name="Moore K.R."/>
            <person name="Magnabosco C."/>
            <person name="Momper L."/>
            <person name="Gold D.A."/>
            <person name="Bosak T."/>
            <person name="Fournier G.P."/>
        </authorList>
    </citation>
    <scope>NUCLEOTIDE SEQUENCE [LARGE SCALE GENOMIC DNA]</scope>
    <source>
        <strain evidence="5 6">CCAP 1448/3</strain>
    </source>
</reference>
<evidence type="ECO:0000313" key="6">
    <source>
        <dbReference type="Proteomes" id="UP000238762"/>
    </source>
</evidence>
<dbReference type="InterPro" id="IPR050595">
    <property type="entry name" value="Bact_response_regulator"/>
</dbReference>
<dbReference type="GO" id="GO:0000160">
    <property type="term" value="P:phosphorelay signal transduction system"/>
    <property type="evidence" value="ECO:0007669"/>
    <property type="project" value="UniProtKB-KW"/>
</dbReference>
<dbReference type="EMBL" id="PVWJ01000027">
    <property type="protein sequence ID" value="PSB03643.1"/>
    <property type="molecule type" value="Genomic_DNA"/>
</dbReference>
<evidence type="ECO:0000256" key="2">
    <source>
        <dbReference type="ARBA" id="ARBA00023012"/>
    </source>
</evidence>
<dbReference type="InterPro" id="IPR001789">
    <property type="entry name" value="Sig_transdc_resp-reg_receiver"/>
</dbReference>
<keyword evidence="2" id="KW-0902">Two-component regulatory system</keyword>
<comment type="caution">
    <text evidence="5">The sequence shown here is derived from an EMBL/GenBank/DDBJ whole genome shotgun (WGS) entry which is preliminary data.</text>
</comment>
<name>A0A2T1C678_9CYAN</name>
<dbReference type="SMART" id="SM00448">
    <property type="entry name" value="REC"/>
    <property type="match status" value="1"/>
</dbReference>
<dbReference type="OrthoDB" id="457440at2"/>
<keyword evidence="1 3" id="KW-0597">Phosphoprotein</keyword>
<organism evidence="5 6">
    <name type="scientific">Merismopedia glauca CCAP 1448/3</name>
    <dbReference type="NCBI Taxonomy" id="1296344"/>
    <lineage>
        <taxon>Bacteria</taxon>
        <taxon>Bacillati</taxon>
        <taxon>Cyanobacteriota</taxon>
        <taxon>Cyanophyceae</taxon>
        <taxon>Synechococcales</taxon>
        <taxon>Merismopediaceae</taxon>
        <taxon>Merismopedia</taxon>
    </lineage>
</organism>
<protein>
    <submittedName>
        <fullName evidence="5">Two-component system response regulator</fullName>
    </submittedName>
</protein>
<evidence type="ECO:0000256" key="1">
    <source>
        <dbReference type="ARBA" id="ARBA00022553"/>
    </source>
</evidence>
<proteinExistence type="predicted"/>
<dbReference type="Proteomes" id="UP000238762">
    <property type="component" value="Unassembled WGS sequence"/>
</dbReference>
<evidence type="ECO:0000313" key="5">
    <source>
        <dbReference type="EMBL" id="PSB03643.1"/>
    </source>
</evidence>